<reference evidence="1 2" key="1">
    <citation type="journal article" date="2022" name="Hortic Res">
        <title>A haplotype resolved chromosomal level avocado genome allows analysis of novel avocado genes.</title>
        <authorList>
            <person name="Nath O."/>
            <person name="Fletcher S.J."/>
            <person name="Hayward A."/>
            <person name="Shaw L.M."/>
            <person name="Masouleh A.K."/>
            <person name="Furtado A."/>
            <person name="Henry R.J."/>
            <person name="Mitter N."/>
        </authorList>
    </citation>
    <scope>NUCLEOTIDE SEQUENCE [LARGE SCALE GENOMIC DNA]</scope>
    <source>
        <strain evidence="2">cv. Hass</strain>
    </source>
</reference>
<sequence>MEKSEATKKKSEPALVPEWLKAASSGVNSSGGGSLHHFASSSQSDDHAVGLPTRNRSSVSSSDHDSPRSSAFMDRTSSSYFRRSSSTNGSMMHDKEPSVYSRNYSSFRSHRDRDWDKDLDFRLVEPRSRDHSDSLLSANILTSRIEKDTLRRSQSMISGKRGEGWPKRVGNDLSNGIHTGGNIISNKHKSSFDRDFPTLGAEEKQGVPEIGRVSSPGLSTACQSLPMGTMSVIGGDGWTSALVELPATVGSNSTILHSVQQTAPASSTAVHPSISTGLNMAETLAQAPSRARAVPQISVEIQRLEELAIKQCRQLIPMTPSMPKNLVQNSSEKTKTKVARSGELSTVAKVGQQPSSSQLVVNIRGSARSDTSKTSPLGKLQPLKGPRESNGVSSTSKDGSSPTSANRSPHGTLRSPGNPKLTPDLKLTPSTVTQSSMDRKPLPQKRNEFFNSLRRKSAVNHSTATPDSSSSKPSVPEKLDEQSIAISASVSMGDDTLASKPGLECLDWSTENGIHVAGNGDPCIHVAAGNGDACKESEIFADEGGQTLGSDEVVIPDEEAAFLRMLGWEENAKYEALTEEEISAFYNEHKEKRPASKLCQRMQQLKTATSIASGQ</sequence>
<evidence type="ECO:0000313" key="1">
    <source>
        <dbReference type="EMBL" id="KAJ8628769.1"/>
    </source>
</evidence>
<organism evidence="1 2">
    <name type="scientific">Persea americana</name>
    <name type="common">Avocado</name>
    <dbReference type="NCBI Taxonomy" id="3435"/>
    <lineage>
        <taxon>Eukaryota</taxon>
        <taxon>Viridiplantae</taxon>
        <taxon>Streptophyta</taxon>
        <taxon>Embryophyta</taxon>
        <taxon>Tracheophyta</taxon>
        <taxon>Spermatophyta</taxon>
        <taxon>Magnoliopsida</taxon>
        <taxon>Magnoliidae</taxon>
        <taxon>Laurales</taxon>
        <taxon>Lauraceae</taxon>
        <taxon>Persea</taxon>
    </lineage>
</organism>
<dbReference type="EMBL" id="CM056815">
    <property type="protein sequence ID" value="KAJ8628769.1"/>
    <property type="molecule type" value="Genomic_DNA"/>
</dbReference>
<dbReference type="Proteomes" id="UP001234297">
    <property type="component" value="Chromosome 7"/>
</dbReference>
<proteinExistence type="predicted"/>
<keyword evidence="2" id="KW-1185">Reference proteome</keyword>
<name>A0ACC2L6V3_PERAE</name>
<accession>A0ACC2L6V3</accession>
<gene>
    <name evidence="1" type="ORF">MRB53_022092</name>
</gene>
<evidence type="ECO:0000313" key="2">
    <source>
        <dbReference type="Proteomes" id="UP001234297"/>
    </source>
</evidence>
<comment type="caution">
    <text evidence="1">The sequence shown here is derived from an EMBL/GenBank/DDBJ whole genome shotgun (WGS) entry which is preliminary data.</text>
</comment>
<protein>
    <submittedName>
        <fullName evidence="1">Uncharacterized protein</fullName>
    </submittedName>
</protein>